<comment type="caution">
    <text evidence="4">The sequence shown here is derived from an EMBL/GenBank/DDBJ whole genome shotgun (WGS) entry which is preliminary data.</text>
</comment>
<evidence type="ECO:0000256" key="2">
    <source>
        <dbReference type="ARBA" id="ARBA00022840"/>
    </source>
</evidence>
<feature type="domain" description="Sigma-54 factor interaction" evidence="3">
    <location>
        <begin position="1"/>
        <end position="63"/>
    </location>
</feature>
<keyword evidence="5" id="KW-1185">Reference proteome</keyword>
<evidence type="ECO:0000259" key="3">
    <source>
        <dbReference type="PROSITE" id="PS50045"/>
    </source>
</evidence>
<dbReference type="EMBL" id="CCDP010000001">
    <property type="protein sequence ID" value="CDQ38547.1"/>
    <property type="molecule type" value="Genomic_DNA"/>
</dbReference>
<keyword evidence="1" id="KW-0547">Nucleotide-binding</keyword>
<dbReference type="GO" id="GO:0016829">
    <property type="term" value="F:lyase activity"/>
    <property type="evidence" value="ECO:0007669"/>
    <property type="project" value="UniProtKB-KW"/>
</dbReference>
<keyword evidence="2" id="KW-0067">ATP-binding</keyword>
<evidence type="ECO:0000313" key="4">
    <source>
        <dbReference type="EMBL" id="CDQ38547.1"/>
    </source>
</evidence>
<dbReference type="GO" id="GO:0005524">
    <property type="term" value="F:ATP binding"/>
    <property type="evidence" value="ECO:0007669"/>
    <property type="project" value="UniProtKB-KW"/>
</dbReference>
<dbReference type="Gene3D" id="3.40.50.300">
    <property type="entry name" value="P-loop containing nucleotide triphosphate hydrolases"/>
    <property type="match status" value="1"/>
</dbReference>
<dbReference type="InterPro" id="IPR002078">
    <property type="entry name" value="Sigma_54_int"/>
</dbReference>
<dbReference type="SUPFAM" id="SSF52540">
    <property type="entry name" value="P-loop containing nucleoside triphosphate hydrolases"/>
    <property type="match status" value="1"/>
</dbReference>
<accession>A0A024Q8F6</accession>
<dbReference type="Proteomes" id="UP000028875">
    <property type="component" value="Unassembled WGS sequence"/>
</dbReference>
<dbReference type="GO" id="GO:0006355">
    <property type="term" value="P:regulation of DNA-templated transcription"/>
    <property type="evidence" value="ECO:0007669"/>
    <property type="project" value="InterPro"/>
</dbReference>
<dbReference type="PANTHER" id="PTHR32071">
    <property type="entry name" value="TRANSCRIPTIONAL REGULATORY PROTEIN"/>
    <property type="match status" value="1"/>
</dbReference>
<dbReference type="STRING" id="1462526.BN990_00818"/>
<organism evidence="4 5">
    <name type="scientific">Virgibacillus massiliensis</name>
    <dbReference type="NCBI Taxonomy" id="1462526"/>
    <lineage>
        <taxon>Bacteria</taxon>
        <taxon>Bacillati</taxon>
        <taxon>Bacillota</taxon>
        <taxon>Bacilli</taxon>
        <taxon>Bacillales</taxon>
        <taxon>Bacillaceae</taxon>
        <taxon>Virgibacillus</taxon>
    </lineage>
</organism>
<evidence type="ECO:0000256" key="1">
    <source>
        <dbReference type="ARBA" id="ARBA00022741"/>
    </source>
</evidence>
<dbReference type="eggNOG" id="COG3829">
    <property type="taxonomic scope" value="Bacteria"/>
</dbReference>
<gene>
    <name evidence="4" type="primary">fhlA</name>
    <name evidence="4" type="ORF">BN990_00818</name>
</gene>
<dbReference type="Pfam" id="PF00158">
    <property type="entry name" value="Sigma54_activat"/>
    <property type="match status" value="1"/>
</dbReference>
<reference evidence="4 5" key="1">
    <citation type="submission" date="2014-03" db="EMBL/GenBank/DDBJ databases">
        <authorList>
            <person name="Urmite Genomes U."/>
        </authorList>
    </citation>
    <scope>NUCLEOTIDE SEQUENCE [LARGE SCALE GENOMIC DNA]</scope>
    <source>
        <strain evidence="4 5">Vm-5</strain>
    </source>
</reference>
<keyword evidence="4" id="KW-0456">Lyase</keyword>
<reference evidence="5" key="2">
    <citation type="submission" date="2014-05" db="EMBL/GenBank/DDBJ databases">
        <title>Draft genome sequence of Virgibacillus massiliensis Vm-5.</title>
        <authorList>
            <person name="Khelaifia S."/>
            <person name="Croce O."/>
            <person name="Lagier J.C."/>
            <person name="Raoult D."/>
        </authorList>
    </citation>
    <scope>NUCLEOTIDE SEQUENCE [LARGE SCALE GENOMIC DNA]</scope>
    <source>
        <strain evidence="5">Vm-5</strain>
    </source>
</reference>
<protein>
    <submittedName>
        <fullName evidence="4">Formate hydrogenlyase transcriptional activator</fullName>
    </submittedName>
</protein>
<sequence>MDEIGEMPLQLQAKLLHVLQENEFLPLGGDKMKRVDIRILAATNRDLEDMVAQKQFREDSITD</sequence>
<proteinExistence type="predicted"/>
<dbReference type="PROSITE" id="PS50045">
    <property type="entry name" value="SIGMA54_INTERACT_4"/>
    <property type="match status" value="1"/>
</dbReference>
<dbReference type="AlphaFoldDB" id="A0A024Q8F6"/>
<dbReference type="InterPro" id="IPR027417">
    <property type="entry name" value="P-loop_NTPase"/>
</dbReference>
<name>A0A024Q8F6_9BACI</name>
<evidence type="ECO:0000313" key="5">
    <source>
        <dbReference type="Proteomes" id="UP000028875"/>
    </source>
</evidence>